<accession>A0A6C0JDW8</accession>
<evidence type="ECO:0000256" key="1">
    <source>
        <dbReference type="SAM" id="Phobius"/>
    </source>
</evidence>
<name>A0A6C0JDW8_9ZZZZ</name>
<dbReference type="AlphaFoldDB" id="A0A6C0JDW8"/>
<protein>
    <recommendedName>
        <fullName evidence="3">EF-hand domain-containing protein</fullName>
    </recommendedName>
</protein>
<sequence length="153" mass="17653">MELLNYVKYAESYINKSSIIAGIAILVLNVGSKYVEMGFSNTQEAAMRAGLTREILIFSMVFIATKQFTLSVLMTSAFIVLANYIFNEKSRLCIMSKSFQRIAKQIDTNNDNYISKEEEDRALDILKRAELQKKKKKQDLFLSYLPKENYTIY</sequence>
<evidence type="ECO:0008006" key="3">
    <source>
        <dbReference type="Google" id="ProtNLM"/>
    </source>
</evidence>
<feature type="transmembrane region" description="Helical" evidence="1">
    <location>
        <begin position="55"/>
        <end position="86"/>
    </location>
</feature>
<evidence type="ECO:0000313" key="2">
    <source>
        <dbReference type="EMBL" id="QHU03040.1"/>
    </source>
</evidence>
<proteinExistence type="predicted"/>
<feature type="transmembrane region" description="Helical" evidence="1">
    <location>
        <begin position="12"/>
        <end position="35"/>
    </location>
</feature>
<reference evidence="2" key="1">
    <citation type="journal article" date="2020" name="Nature">
        <title>Giant virus diversity and host interactions through global metagenomics.</title>
        <authorList>
            <person name="Schulz F."/>
            <person name="Roux S."/>
            <person name="Paez-Espino D."/>
            <person name="Jungbluth S."/>
            <person name="Walsh D.A."/>
            <person name="Denef V.J."/>
            <person name="McMahon K.D."/>
            <person name="Konstantinidis K.T."/>
            <person name="Eloe-Fadrosh E.A."/>
            <person name="Kyrpides N.C."/>
            <person name="Woyke T."/>
        </authorList>
    </citation>
    <scope>NUCLEOTIDE SEQUENCE</scope>
    <source>
        <strain evidence="2">GVMAG-M-3300025890-48</strain>
    </source>
</reference>
<keyword evidence="1" id="KW-0472">Membrane</keyword>
<organism evidence="2">
    <name type="scientific">viral metagenome</name>
    <dbReference type="NCBI Taxonomy" id="1070528"/>
    <lineage>
        <taxon>unclassified sequences</taxon>
        <taxon>metagenomes</taxon>
        <taxon>organismal metagenomes</taxon>
    </lineage>
</organism>
<dbReference type="EMBL" id="MN740368">
    <property type="protein sequence ID" value="QHU03040.1"/>
    <property type="molecule type" value="Genomic_DNA"/>
</dbReference>
<keyword evidence="1" id="KW-0812">Transmembrane</keyword>
<keyword evidence="1" id="KW-1133">Transmembrane helix</keyword>